<reference evidence="4" key="1">
    <citation type="submission" date="2022-08" db="EMBL/GenBank/DDBJ databases">
        <authorList>
            <person name="Marques A."/>
        </authorList>
    </citation>
    <scope>NUCLEOTIDE SEQUENCE</scope>
    <source>
        <strain evidence="4">RhyPub2mFocal</strain>
        <tissue evidence="4">Leaves</tissue>
    </source>
</reference>
<feature type="coiled-coil region" evidence="1">
    <location>
        <begin position="630"/>
        <end position="685"/>
    </location>
</feature>
<keyword evidence="5" id="KW-1185">Reference proteome</keyword>
<evidence type="ECO:0000313" key="4">
    <source>
        <dbReference type="EMBL" id="KAJ4799628.1"/>
    </source>
</evidence>
<feature type="compositionally biased region" description="Polar residues" evidence="2">
    <location>
        <begin position="146"/>
        <end position="174"/>
    </location>
</feature>
<keyword evidence="1" id="KW-0175">Coiled coil</keyword>
<comment type="caution">
    <text evidence="4">The sequence shown here is derived from an EMBL/GenBank/DDBJ whole genome shotgun (WGS) entry which is preliminary data.</text>
</comment>
<feature type="domain" description="UVR" evidence="3">
    <location>
        <begin position="277"/>
        <end position="309"/>
    </location>
</feature>
<organism evidence="4 5">
    <name type="scientific">Rhynchospora pubera</name>
    <dbReference type="NCBI Taxonomy" id="906938"/>
    <lineage>
        <taxon>Eukaryota</taxon>
        <taxon>Viridiplantae</taxon>
        <taxon>Streptophyta</taxon>
        <taxon>Embryophyta</taxon>
        <taxon>Tracheophyta</taxon>
        <taxon>Spermatophyta</taxon>
        <taxon>Magnoliopsida</taxon>
        <taxon>Liliopsida</taxon>
        <taxon>Poales</taxon>
        <taxon>Cyperaceae</taxon>
        <taxon>Cyperoideae</taxon>
        <taxon>Rhynchosporeae</taxon>
        <taxon>Rhynchospora</taxon>
    </lineage>
</organism>
<feature type="region of interest" description="Disordered" evidence="2">
    <location>
        <begin position="1"/>
        <end position="228"/>
    </location>
</feature>
<feature type="compositionally biased region" description="Pro residues" evidence="2">
    <location>
        <begin position="38"/>
        <end position="47"/>
    </location>
</feature>
<evidence type="ECO:0000313" key="5">
    <source>
        <dbReference type="Proteomes" id="UP001140206"/>
    </source>
</evidence>
<dbReference type="EMBL" id="JAMFTS010000002">
    <property type="protein sequence ID" value="KAJ4799628.1"/>
    <property type="molecule type" value="Genomic_DNA"/>
</dbReference>
<evidence type="ECO:0000259" key="3">
    <source>
        <dbReference type="Pfam" id="PF02151"/>
    </source>
</evidence>
<dbReference type="PANTHER" id="PTHR38394:SF1">
    <property type="entry name" value="NEUROFILAMENT LIGHT PROTEIN"/>
    <property type="match status" value="1"/>
</dbReference>
<proteinExistence type="predicted"/>
<feature type="coiled-coil region" evidence="1">
    <location>
        <begin position="264"/>
        <end position="338"/>
    </location>
</feature>
<protein>
    <submittedName>
        <fullName evidence="4">Myosin-8</fullName>
    </submittedName>
</protein>
<evidence type="ECO:0000256" key="1">
    <source>
        <dbReference type="SAM" id="Coils"/>
    </source>
</evidence>
<feature type="compositionally biased region" description="Basic and acidic residues" evidence="2">
    <location>
        <begin position="210"/>
        <end position="219"/>
    </location>
</feature>
<feature type="compositionally biased region" description="Basic and acidic residues" evidence="2">
    <location>
        <begin position="175"/>
        <end position="200"/>
    </location>
</feature>
<accession>A0AAV8G967</accession>
<dbReference type="AlphaFoldDB" id="A0AAV8G967"/>
<name>A0AAV8G967_9POAL</name>
<feature type="compositionally biased region" description="Low complexity" evidence="2">
    <location>
        <begin position="1"/>
        <end position="24"/>
    </location>
</feature>
<gene>
    <name evidence="4" type="ORF">LUZ62_050874</name>
</gene>
<sequence>MESSESTGGEGSLFEGMILFSPSPSDLPPSSVPSAVDPSPPSPPPPITTDASNSQSQPLDEDLFSDLTLQVPAPSPTPSPTQSPSKLATPTPSPLRQVSRKKKRAVRIGYARDAVAIDDEPHLSSSSSFSSSAPLPPIFSEEVASSLPQTPTELAETSSIDSNSNLSVQLGDASQSEREIEQDEKPSAVVDRESGNKEGECAVETTSKSGSDDGKVKVETEEEEGDSIEQKLAVVRAKILKKAELAKQRAVSVMAKRKELALRRRNVGEELNKASAKHNELERELEEACEAEDFERAERISNSLASVENDKNLLLIDLRSAELDYESVESEMKDVLDLHLTAEEEAGSLLRLFAKDAADYADLVKMNAGEKTSNELEVWEASMELLETKKIEVDVESQVILEARSGMESAIDHLVEDDKREKEILTSKGNVLAKELADLLELVRLKELEISQNDAQIQEVEKRISNVVSEFHDTQSSIQTRLDNLQVAQSKLDSEGEKLAWRKKEIDDFVSVSGEKILKLAEIVSAASNEAKTCQDLVENRRNLVALIMQHRQDRIHFSELEGKISQEIQSLRQQVADSRANLQEVSSKRGSIQEEIVLLKQRASYIDKRGPELEAEKKVAAAARNFKEAGRVAAEAKALNAEKEQLQIKLEKAASELEKLEGDIKMTEERIQENEELILLKEKEGAVAGYRRLQLVAAAARAEREAALQAGDAEEAELLFREAEVAESKASELKETYHDLLVDKIEKREGTQLDSDFVSSTALIINLSSQHLAQMASSFALSPEN</sequence>
<dbReference type="Proteomes" id="UP001140206">
    <property type="component" value="Chromosome 2"/>
</dbReference>
<dbReference type="Pfam" id="PF02151">
    <property type="entry name" value="UVR"/>
    <property type="match status" value="1"/>
</dbReference>
<evidence type="ECO:0000256" key="2">
    <source>
        <dbReference type="SAM" id="MobiDB-lite"/>
    </source>
</evidence>
<feature type="compositionally biased region" description="Polar residues" evidence="2">
    <location>
        <begin position="86"/>
        <end position="96"/>
    </location>
</feature>
<feature type="compositionally biased region" description="Polar residues" evidence="2">
    <location>
        <begin position="49"/>
        <end position="58"/>
    </location>
</feature>
<dbReference type="PANTHER" id="PTHR38394">
    <property type="entry name" value="NEUROFILAMENT LIGHT PROTEIN"/>
    <property type="match status" value="1"/>
</dbReference>
<dbReference type="InterPro" id="IPR001943">
    <property type="entry name" value="UVR_dom"/>
</dbReference>